<dbReference type="EMBL" id="KX833210">
    <property type="protein sequence ID" value="API82898.1"/>
    <property type="molecule type" value="Genomic_DNA"/>
</dbReference>
<proteinExistence type="inferred from homology"/>
<evidence type="ECO:0000256" key="6">
    <source>
        <dbReference type="ARBA" id="ARBA00047942"/>
    </source>
</evidence>
<evidence type="ECO:0000313" key="7">
    <source>
        <dbReference type="EMBL" id="API82898.1"/>
    </source>
</evidence>
<dbReference type="Gene3D" id="1.10.1020.10">
    <property type="entry name" value="Adenine-specific Methyltransferase, Domain 2"/>
    <property type="match status" value="1"/>
</dbReference>
<dbReference type="PANTHER" id="PTHR30481:SF3">
    <property type="entry name" value="DNA ADENINE METHYLASE"/>
    <property type="match status" value="1"/>
</dbReference>
<dbReference type="InterPro" id="IPR023095">
    <property type="entry name" value="Ade_MeTrfase_dom_2"/>
</dbReference>
<keyword evidence="7" id="KW-0614">Plasmid</keyword>
<dbReference type="Gene3D" id="3.40.50.150">
    <property type="entry name" value="Vaccinia Virus protein VP39"/>
    <property type="match status" value="1"/>
</dbReference>
<dbReference type="GO" id="GO:0043565">
    <property type="term" value="F:sequence-specific DNA binding"/>
    <property type="evidence" value="ECO:0007669"/>
    <property type="project" value="TreeGrafter"/>
</dbReference>
<comment type="similarity">
    <text evidence="1">Belongs to the N(4)/N(6)-methyltransferase family.</text>
</comment>
<evidence type="ECO:0000256" key="3">
    <source>
        <dbReference type="ARBA" id="ARBA00022603"/>
    </source>
</evidence>
<dbReference type="PRINTS" id="PR00505">
    <property type="entry name" value="D12N6MTFRASE"/>
</dbReference>
<dbReference type="NCBIfam" id="TIGR00571">
    <property type="entry name" value="dam"/>
    <property type="match status" value="1"/>
</dbReference>
<keyword evidence="3 7" id="KW-0489">Methyltransferase</keyword>
<dbReference type="GO" id="GO:0032259">
    <property type="term" value="P:methylation"/>
    <property type="evidence" value="ECO:0007669"/>
    <property type="project" value="UniProtKB-KW"/>
</dbReference>
<evidence type="ECO:0000256" key="5">
    <source>
        <dbReference type="ARBA" id="ARBA00022691"/>
    </source>
</evidence>
<name>A0A1L4BLT9_SALTI</name>
<keyword evidence="5" id="KW-0949">S-adenosyl-L-methionine</keyword>
<evidence type="ECO:0000256" key="4">
    <source>
        <dbReference type="ARBA" id="ARBA00022679"/>
    </source>
</evidence>
<dbReference type="AlphaFoldDB" id="A0A1L4BLT9"/>
<dbReference type="GO" id="GO:1904047">
    <property type="term" value="F:S-adenosyl-L-methionine binding"/>
    <property type="evidence" value="ECO:0007669"/>
    <property type="project" value="TreeGrafter"/>
</dbReference>
<evidence type="ECO:0000256" key="1">
    <source>
        <dbReference type="ARBA" id="ARBA00006594"/>
    </source>
</evidence>
<dbReference type="InterPro" id="IPR012327">
    <property type="entry name" value="MeTrfase_D12"/>
</dbReference>
<keyword evidence="4" id="KW-0808">Transferase</keyword>
<dbReference type="PANTHER" id="PTHR30481">
    <property type="entry name" value="DNA ADENINE METHYLASE"/>
    <property type="match status" value="1"/>
</dbReference>
<gene>
    <name evidence="7" type="primary">dpnM</name>
</gene>
<dbReference type="RefSeq" id="WP_050189085.1">
    <property type="nucleotide sequence ID" value="NZ_KX833210.1"/>
</dbReference>
<evidence type="ECO:0000256" key="2">
    <source>
        <dbReference type="ARBA" id="ARBA00011900"/>
    </source>
</evidence>
<sequence length="346" mass="40355">MTVSKKSKSNILHLDIDAFIAKARNIIHEVYHNKTILSVPDYQTKTAANDQDYITKPLTPLYAWAGGKRRLIKAYRPYMPDFKRIRYYAEPFFGAGAMFCEVFNQHRAHIKSYHLNDINPEIINLLNTIKRDCSGFIDELKAIEERNHYKTLDGQKHFYYRLREEYRSLPVGAEYSVRGTAMFYFLLNNMFRGLYSQKNGRIFTSFQTNKNGFDYENIKNWSTALQKAVITCGSYEDVKVNKNTFLFCDPPYRDCSIMYSTDFNDEQHKQCYAWVQKKVEEKKTVGMLCNKNLNDGFFSSLPTTTDSEHINIQYSHTKARVGVNRNIVELLMVFKEKMAVPVLKAA</sequence>
<comment type="catalytic activity">
    <reaction evidence="6">
        <text>a 2'-deoxyadenosine in DNA + S-adenosyl-L-methionine = an N(6)-methyl-2'-deoxyadenosine in DNA + S-adenosyl-L-homocysteine + H(+)</text>
        <dbReference type="Rhea" id="RHEA:15197"/>
        <dbReference type="Rhea" id="RHEA-COMP:12418"/>
        <dbReference type="Rhea" id="RHEA-COMP:12419"/>
        <dbReference type="ChEBI" id="CHEBI:15378"/>
        <dbReference type="ChEBI" id="CHEBI:57856"/>
        <dbReference type="ChEBI" id="CHEBI:59789"/>
        <dbReference type="ChEBI" id="CHEBI:90615"/>
        <dbReference type="ChEBI" id="CHEBI:90616"/>
        <dbReference type="EC" id="2.1.1.72"/>
    </reaction>
</comment>
<dbReference type="GO" id="GO:0009307">
    <property type="term" value="P:DNA restriction-modification system"/>
    <property type="evidence" value="ECO:0007669"/>
    <property type="project" value="InterPro"/>
</dbReference>
<dbReference type="GO" id="GO:0006298">
    <property type="term" value="P:mismatch repair"/>
    <property type="evidence" value="ECO:0007669"/>
    <property type="project" value="TreeGrafter"/>
</dbReference>
<organism evidence="7">
    <name type="scientific">Salmonella typhi</name>
    <dbReference type="NCBI Taxonomy" id="90370"/>
    <lineage>
        <taxon>Bacteria</taxon>
        <taxon>Pseudomonadati</taxon>
        <taxon>Pseudomonadota</taxon>
        <taxon>Gammaproteobacteria</taxon>
        <taxon>Enterobacterales</taxon>
        <taxon>Enterobacteriaceae</taxon>
        <taxon>Salmonella</taxon>
    </lineage>
</organism>
<geneLocation type="plasmid" evidence="7">
    <name>pTy031_01</name>
</geneLocation>
<dbReference type="SUPFAM" id="SSF53335">
    <property type="entry name" value="S-adenosyl-L-methionine-dependent methyltransferases"/>
    <property type="match status" value="1"/>
</dbReference>
<dbReference type="Pfam" id="PF02086">
    <property type="entry name" value="MethyltransfD12"/>
    <property type="match status" value="1"/>
</dbReference>
<dbReference type="GO" id="GO:0009007">
    <property type="term" value="F:site-specific DNA-methyltransferase (adenine-specific) activity"/>
    <property type="evidence" value="ECO:0007669"/>
    <property type="project" value="UniProtKB-EC"/>
</dbReference>
<accession>A0A1L4BLT9</accession>
<dbReference type="EC" id="2.1.1.72" evidence="2"/>
<dbReference type="InterPro" id="IPR029063">
    <property type="entry name" value="SAM-dependent_MTases_sf"/>
</dbReference>
<reference evidence="7" key="1">
    <citation type="submission" date="2016-09" db="EMBL/GenBank/DDBJ databases">
        <title>Whole genome sequence analysis of Salmonella Typhi isolated in Thailand before and after the introduction of a national immunization program.</title>
        <authorList>
            <person name="Dyson Z.A."/>
            <person name="Thanh D.P."/>
            <person name="Bodhidatta L."/>
            <person name="Mason C.J."/>
            <person name="Rabaa M.A."/>
            <person name="Vinh P.V."/>
            <person name="Thanh T.H."/>
            <person name="Thwaites G.E."/>
            <person name="Baker S."/>
            <person name="Holt K.E."/>
        </authorList>
    </citation>
    <scope>NUCLEOTIDE SEQUENCE</scope>
    <source>
        <strain evidence="7">Salmonella Typhi Ty031 plasmid pTy031_01</strain>
        <plasmid evidence="7">pTy031_01</plasmid>
    </source>
</reference>
<protein>
    <recommendedName>
        <fullName evidence="2">site-specific DNA-methyltransferase (adenine-specific)</fullName>
        <ecNumber evidence="2">2.1.1.72</ecNumber>
    </recommendedName>
</protein>